<dbReference type="NCBIfam" id="TIGR01221">
    <property type="entry name" value="rmlC"/>
    <property type="match status" value="1"/>
</dbReference>
<dbReference type="InterPro" id="IPR000888">
    <property type="entry name" value="RmlC-like"/>
</dbReference>
<proteinExistence type="predicted"/>
<protein>
    <recommendedName>
        <fullName evidence="2">dTDP-4-dehydrorhamnose 3,5-epimerase</fullName>
    </recommendedName>
</protein>
<dbReference type="GO" id="GO:0000271">
    <property type="term" value="P:polysaccharide biosynthetic process"/>
    <property type="evidence" value="ECO:0007669"/>
    <property type="project" value="TreeGrafter"/>
</dbReference>
<evidence type="ECO:0008006" key="2">
    <source>
        <dbReference type="Google" id="ProtNLM"/>
    </source>
</evidence>
<organism evidence="1">
    <name type="scientific">marine metagenome</name>
    <dbReference type="NCBI Taxonomy" id="408172"/>
    <lineage>
        <taxon>unclassified sequences</taxon>
        <taxon>metagenomes</taxon>
        <taxon>ecological metagenomes</taxon>
    </lineage>
</organism>
<dbReference type="Pfam" id="PF00908">
    <property type="entry name" value="dTDP_sugar_isom"/>
    <property type="match status" value="1"/>
</dbReference>
<reference evidence="1" key="1">
    <citation type="submission" date="2018-05" db="EMBL/GenBank/DDBJ databases">
        <authorList>
            <person name="Lanie J.A."/>
            <person name="Ng W.-L."/>
            <person name="Kazmierczak K.M."/>
            <person name="Andrzejewski T.M."/>
            <person name="Davidsen T.M."/>
            <person name="Wayne K.J."/>
            <person name="Tettelin H."/>
            <person name="Glass J.I."/>
            <person name="Rusch D."/>
            <person name="Podicherti R."/>
            <person name="Tsui H.-C.T."/>
            <person name="Winkler M.E."/>
        </authorList>
    </citation>
    <scope>NUCLEOTIDE SEQUENCE</scope>
</reference>
<dbReference type="EMBL" id="UINC01027511">
    <property type="protein sequence ID" value="SVB06872.1"/>
    <property type="molecule type" value="Genomic_DNA"/>
</dbReference>
<dbReference type="GO" id="GO:0008830">
    <property type="term" value="F:dTDP-4-dehydrorhamnose 3,5-epimerase activity"/>
    <property type="evidence" value="ECO:0007669"/>
    <property type="project" value="InterPro"/>
</dbReference>
<name>A0A382B0N9_9ZZZZ</name>
<dbReference type="CDD" id="cd00438">
    <property type="entry name" value="cupin_RmlC"/>
    <property type="match status" value="1"/>
</dbReference>
<dbReference type="InterPro" id="IPR011051">
    <property type="entry name" value="RmlC_Cupin_sf"/>
</dbReference>
<dbReference type="Gene3D" id="2.60.120.10">
    <property type="entry name" value="Jelly Rolls"/>
    <property type="match status" value="1"/>
</dbReference>
<dbReference type="PANTHER" id="PTHR21047">
    <property type="entry name" value="DTDP-6-DEOXY-D-GLUCOSE-3,5 EPIMERASE"/>
    <property type="match status" value="1"/>
</dbReference>
<dbReference type="SUPFAM" id="SSF51182">
    <property type="entry name" value="RmlC-like cupins"/>
    <property type="match status" value="1"/>
</dbReference>
<sequence>MKIIEGIKFDDSRGYFREIFLKKFFKKKKFIFWCMSKSKKNVLRGMHLQTKKTQTKIVSVVKGKILDVVIDCRPKSKSFGKHFKTILSEKNCKSLLIPAGFAHGFLTLDKENIVFYGNDNYRSANNEVTISWNDPIIKINWPSGKKIISNKDKSGISFKKFVKKI</sequence>
<gene>
    <name evidence="1" type="ORF">METZ01_LOCUS159726</name>
</gene>
<evidence type="ECO:0000313" key="1">
    <source>
        <dbReference type="EMBL" id="SVB06872.1"/>
    </source>
</evidence>
<dbReference type="GO" id="GO:0005829">
    <property type="term" value="C:cytosol"/>
    <property type="evidence" value="ECO:0007669"/>
    <property type="project" value="TreeGrafter"/>
</dbReference>
<accession>A0A382B0N9</accession>
<dbReference type="GO" id="GO:0019305">
    <property type="term" value="P:dTDP-rhamnose biosynthetic process"/>
    <property type="evidence" value="ECO:0007669"/>
    <property type="project" value="TreeGrafter"/>
</dbReference>
<dbReference type="InterPro" id="IPR014710">
    <property type="entry name" value="RmlC-like_jellyroll"/>
</dbReference>
<dbReference type="PANTHER" id="PTHR21047:SF2">
    <property type="entry name" value="THYMIDINE DIPHOSPHO-4-KETO-RHAMNOSE 3,5-EPIMERASE"/>
    <property type="match status" value="1"/>
</dbReference>
<dbReference type="AlphaFoldDB" id="A0A382B0N9"/>